<dbReference type="AlphaFoldDB" id="A0A1Z4GMW7"/>
<dbReference type="Gene3D" id="3.90.1570.10">
    <property type="entry name" value="tt1808, chain A"/>
    <property type="match status" value="1"/>
</dbReference>
<name>A0A1Z4GMW7_9CYAN</name>
<accession>A0A1Z4GMW7</accession>
<reference evidence="2 3" key="1">
    <citation type="submission" date="2017-06" db="EMBL/GenBank/DDBJ databases">
        <title>Genome sequencing of cyanobaciteial culture collection at National Institute for Environmental Studies (NIES).</title>
        <authorList>
            <person name="Hirose Y."/>
            <person name="Shimura Y."/>
            <person name="Fujisawa T."/>
            <person name="Nakamura Y."/>
            <person name="Kawachi M."/>
        </authorList>
    </citation>
    <scope>NUCLEOTIDE SEQUENCE [LARGE SCALE GENOMIC DNA]</scope>
    <source>
        <strain evidence="2 3">NIES-21</strain>
    </source>
</reference>
<dbReference type="PANTHER" id="PTHR47152">
    <property type="entry name" value="SLR2084 PROTEIN-RELATED"/>
    <property type="match status" value="1"/>
</dbReference>
<dbReference type="EMBL" id="AP018174">
    <property type="protein sequence ID" value="BAY18852.1"/>
    <property type="molecule type" value="Genomic_DNA"/>
</dbReference>
<gene>
    <name evidence="2" type="ORF">NIES21_47060</name>
</gene>
<dbReference type="OrthoDB" id="482924at2"/>
<dbReference type="Pfam" id="PF05685">
    <property type="entry name" value="Uma2"/>
    <property type="match status" value="1"/>
</dbReference>
<dbReference type="Proteomes" id="UP000218287">
    <property type="component" value="Chromosome"/>
</dbReference>
<dbReference type="PANTHER" id="PTHR47152:SF1">
    <property type="entry name" value="SLL1186 PROTEIN"/>
    <property type="match status" value="1"/>
</dbReference>
<evidence type="ECO:0000313" key="3">
    <source>
        <dbReference type="Proteomes" id="UP000218287"/>
    </source>
</evidence>
<evidence type="ECO:0000259" key="1">
    <source>
        <dbReference type="Pfam" id="PF05685"/>
    </source>
</evidence>
<feature type="domain" description="Putative restriction endonuclease" evidence="1">
    <location>
        <begin position="24"/>
        <end position="173"/>
    </location>
</feature>
<dbReference type="CDD" id="cd06260">
    <property type="entry name" value="DUF820-like"/>
    <property type="match status" value="1"/>
</dbReference>
<dbReference type="InterPro" id="IPR012296">
    <property type="entry name" value="Nuclease_put_TT1808"/>
</dbReference>
<proteinExistence type="predicted"/>
<keyword evidence="3" id="KW-1185">Reference proteome</keyword>
<protein>
    <recommendedName>
        <fullName evidence="1">Putative restriction endonuclease domain-containing protein</fullName>
    </recommendedName>
</protein>
<evidence type="ECO:0000313" key="2">
    <source>
        <dbReference type="EMBL" id="BAY18852.1"/>
    </source>
</evidence>
<sequence length="218" mass="25283">MVTLRLRQIRVTPGQRVILEDVIWQEFEAILDELGEHRNSRIAYNQGILEIMVPLPEHEKIKVIIGDLVKILLDELDLYWESLGSTTFKREDMAAGIEPDDCFYIQNYELMIGKERIDLSVDPPPDLAIEIDITSKTKASAYQALKVPEIWRYFQGKLEINLLQGDKYVKSETSLIFPNFGVIEEIPRFIEMAKTTGTTLTLRAFRQWVREYIATHKP</sequence>
<organism evidence="2 3">
    <name type="scientific">Anabaenopsis circularis NIES-21</name>
    <dbReference type="NCBI Taxonomy" id="1085406"/>
    <lineage>
        <taxon>Bacteria</taxon>
        <taxon>Bacillati</taxon>
        <taxon>Cyanobacteriota</taxon>
        <taxon>Cyanophyceae</taxon>
        <taxon>Nostocales</taxon>
        <taxon>Nodulariaceae</taxon>
        <taxon>Anabaenopsis</taxon>
    </lineage>
</organism>
<dbReference type="InterPro" id="IPR008538">
    <property type="entry name" value="Uma2"/>
</dbReference>